<dbReference type="EMBL" id="CP036348">
    <property type="protein sequence ID" value="QDV66947.1"/>
    <property type="molecule type" value="Genomic_DNA"/>
</dbReference>
<reference evidence="1 2" key="1">
    <citation type="submission" date="2019-02" db="EMBL/GenBank/DDBJ databases">
        <title>Deep-cultivation of Planctomycetes and their phenomic and genomic characterization uncovers novel biology.</title>
        <authorList>
            <person name="Wiegand S."/>
            <person name="Jogler M."/>
            <person name="Boedeker C."/>
            <person name="Pinto D."/>
            <person name="Vollmers J."/>
            <person name="Rivas-Marin E."/>
            <person name="Kohn T."/>
            <person name="Peeters S.H."/>
            <person name="Heuer A."/>
            <person name="Rast P."/>
            <person name="Oberbeckmann S."/>
            <person name="Bunk B."/>
            <person name="Jeske O."/>
            <person name="Meyerdierks A."/>
            <person name="Storesund J.E."/>
            <person name="Kallscheuer N."/>
            <person name="Luecker S."/>
            <person name="Lage O.M."/>
            <person name="Pohl T."/>
            <person name="Merkel B.J."/>
            <person name="Hornburger P."/>
            <person name="Mueller R.-W."/>
            <person name="Bruemmer F."/>
            <person name="Labrenz M."/>
            <person name="Spormann A.M."/>
            <person name="Op den Camp H."/>
            <person name="Overmann J."/>
            <person name="Amann R."/>
            <person name="Jetten M.S.M."/>
            <person name="Mascher T."/>
            <person name="Medema M.H."/>
            <person name="Devos D.P."/>
            <person name="Kaster A.-K."/>
            <person name="Ovreas L."/>
            <person name="Rohde M."/>
            <person name="Galperin M.Y."/>
            <person name="Jogler C."/>
        </authorList>
    </citation>
    <scope>NUCLEOTIDE SEQUENCE [LARGE SCALE GENOMIC DNA]</scope>
    <source>
        <strain evidence="1 2">Poly24</strain>
    </source>
</reference>
<proteinExistence type="predicted"/>
<keyword evidence="2" id="KW-1185">Reference proteome</keyword>
<dbReference type="OrthoDB" id="247168at2"/>
<evidence type="ECO:0000313" key="1">
    <source>
        <dbReference type="EMBL" id="QDV66947.1"/>
    </source>
</evidence>
<evidence type="ECO:0000313" key="2">
    <source>
        <dbReference type="Proteomes" id="UP000315082"/>
    </source>
</evidence>
<sequence length="405" mass="44440">MADPTVLNETGIDAAARDYIAWVADALSLRVQADPLGNLELLPIAPASDTERPTAAAITIESTLDCAKLWDLQRQFAGGAIEAQAAGESSHVAGIATVVLKPYQIRQGRVQLAGCTLEPRPFLRISTLATEIEHHWFDRDGNVVAAELAARLELDRLVAVAPRLKASDRSTVTAWIDAAMGSLTNRQTIGVAVAWSPWVAGKVRIQFDQGEQTSLAFEGWGIEWERGGLHPPLFRCPITGIESYNIVCTDEGTITAREALGHCELSGKEALQAELERCAVTGKTVLPDLLTTCPITHERFLADLAKKCEWCQRLVSPLAIDQQRCQQCSEATATDALETVVCEFTAAHPEFKKLARWKGWASDELALLVGRRWLSETLVLVSRPGMQILRTGSRTRFSKTWQFED</sequence>
<dbReference type="Proteomes" id="UP000315082">
    <property type="component" value="Chromosome"/>
</dbReference>
<dbReference type="RefSeq" id="WP_145090281.1">
    <property type="nucleotide sequence ID" value="NZ_CP036348.1"/>
</dbReference>
<protein>
    <submittedName>
        <fullName evidence="1">Uncharacterized protein</fullName>
    </submittedName>
</protein>
<dbReference type="KEGG" id="rcf:Poly24_06360"/>
<organism evidence="1 2">
    <name type="scientific">Rosistilla carotiformis</name>
    <dbReference type="NCBI Taxonomy" id="2528017"/>
    <lineage>
        <taxon>Bacteria</taxon>
        <taxon>Pseudomonadati</taxon>
        <taxon>Planctomycetota</taxon>
        <taxon>Planctomycetia</taxon>
        <taxon>Pirellulales</taxon>
        <taxon>Pirellulaceae</taxon>
        <taxon>Rosistilla</taxon>
    </lineage>
</organism>
<gene>
    <name evidence="1" type="ORF">Poly24_06360</name>
</gene>
<name>A0A518JN56_9BACT</name>
<dbReference type="AlphaFoldDB" id="A0A518JN56"/>
<accession>A0A518JN56</accession>